<reference evidence="2" key="1">
    <citation type="submission" date="2014-09" db="EMBL/GenBank/DDBJ databases">
        <authorList>
            <person name="Magalhaes I.L.F."/>
            <person name="Oliveira U."/>
            <person name="Santos F.R."/>
            <person name="Vidigal T.H.D.A."/>
            <person name="Brescovit A.D."/>
            <person name="Santos A.J."/>
        </authorList>
    </citation>
    <scope>NUCLEOTIDE SEQUENCE</scope>
    <source>
        <tissue evidence="2">Shoot tissue taken approximately 20 cm above the soil surface</tissue>
    </source>
</reference>
<protein>
    <submittedName>
        <fullName evidence="2">Uncharacterized protein</fullName>
    </submittedName>
</protein>
<feature type="transmembrane region" description="Helical" evidence="1">
    <location>
        <begin position="6"/>
        <end position="28"/>
    </location>
</feature>
<name>A0A0A9BLQ9_ARUDO</name>
<proteinExistence type="predicted"/>
<accession>A0A0A9BLQ9</accession>
<evidence type="ECO:0000313" key="2">
    <source>
        <dbReference type="EMBL" id="JAD62130.1"/>
    </source>
</evidence>
<sequence>MFVVSSFFSPFVHVAVSLGFRLFFAIFVRC</sequence>
<reference evidence="2" key="2">
    <citation type="journal article" date="2015" name="Data Brief">
        <title>Shoot transcriptome of the giant reed, Arundo donax.</title>
        <authorList>
            <person name="Barrero R.A."/>
            <person name="Guerrero F.D."/>
            <person name="Moolhuijzen P."/>
            <person name="Goolsby J.A."/>
            <person name="Tidwell J."/>
            <person name="Bellgard S.E."/>
            <person name="Bellgard M.I."/>
        </authorList>
    </citation>
    <scope>NUCLEOTIDE SEQUENCE</scope>
    <source>
        <tissue evidence="2">Shoot tissue taken approximately 20 cm above the soil surface</tissue>
    </source>
</reference>
<dbReference type="EMBL" id="GBRH01235765">
    <property type="protein sequence ID" value="JAD62130.1"/>
    <property type="molecule type" value="Transcribed_RNA"/>
</dbReference>
<keyword evidence="1" id="KW-0472">Membrane</keyword>
<keyword evidence="1" id="KW-1133">Transmembrane helix</keyword>
<evidence type="ECO:0000256" key="1">
    <source>
        <dbReference type="SAM" id="Phobius"/>
    </source>
</evidence>
<keyword evidence="1" id="KW-0812">Transmembrane</keyword>
<organism evidence="2">
    <name type="scientific">Arundo donax</name>
    <name type="common">Giant reed</name>
    <name type="synonym">Donax arundinaceus</name>
    <dbReference type="NCBI Taxonomy" id="35708"/>
    <lineage>
        <taxon>Eukaryota</taxon>
        <taxon>Viridiplantae</taxon>
        <taxon>Streptophyta</taxon>
        <taxon>Embryophyta</taxon>
        <taxon>Tracheophyta</taxon>
        <taxon>Spermatophyta</taxon>
        <taxon>Magnoliopsida</taxon>
        <taxon>Liliopsida</taxon>
        <taxon>Poales</taxon>
        <taxon>Poaceae</taxon>
        <taxon>PACMAD clade</taxon>
        <taxon>Arundinoideae</taxon>
        <taxon>Arundineae</taxon>
        <taxon>Arundo</taxon>
    </lineage>
</organism>
<dbReference type="AlphaFoldDB" id="A0A0A9BLQ9"/>